<evidence type="ECO:0000313" key="5">
    <source>
        <dbReference type="EMBL" id="SEM51219.1"/>
    </source>
</evidence>
<dbReference type="PROSITE" id="PS50956">
    <property type="entry name" value="HTH_ASNC_2"/>
    <property type="match status" value="1"/>
</dbReference>
<dbReference type="InterPro" id="IPR036390">
    <property type="entry name" value="WH_DNA-bd_sf"/>
</dbReference>
<dbReference type="Proteomes" id="UP000199664">
    <property type="component" value="Unassembled WGS sequence"/>
</dbReference>
<evidence type="ECO:0000259" key="4">
    <source>
        <dbReference type="PROSITE" id="PS50956"/>
    </source>
</evidence>
<dbReference type="InterPro" id="IPR011991">
    <property type="entry name" value="ArsR-like_HTH"/>
</dbReference>
<dbReference type="GO" id="GO:0006355">
    <property type="term" value="P:regulation of DNA-templated transcription"/>
    <property type="evidence" value="ECO:0007669"/>
    <property type="project" value="UniProtKB-ARBA"/>
</dbReference>
<dbReference type="GO" id="GO:0043565">
    <property type="term" value="F:sequence-specific DNA binding"/>
    <property type="evidence" value="ECO:0007669"/>
    <property type="project" value="InterPro"/>
</dbReference>
<dbReference type="CDD" id="cd00090">
    <property type="entry name" value="HTH_ARSR"/>
    <property type="match status" value="1"/>
</dbReference>
<sequence length="153" mass="16707">MPAMDRIDRTLLNLLQADASRTNAQLADEVGLASSSCLRRIRRLEAAGLILRTVAILDPAKSGKGLKVIIAVELARHDEPSRRQFLELAARQPAVVQAYGVTGQTDVILMLRVADMDEVTALCELLFGEGSNVTRYYTMVVNKTAKETTAIPL</sequence>
<evidence type="ECO:0000256" key="2">
    <source>
        <dbReference type="ARBA" id="ARBA00023125"/>
    </source>
</evidence>
<evidence type="ECO:0000256" key="1">
    <source>
        <dbReference type="ARBA" id="ARBA00023015"/>
    </source>
</evidence>
<dbReference type="GO" id="GO:0043200">
    <property type="term" value="P:response to amino acid"/>
    <property type="evidence" value="ECO:0007669"/>
    <property type="project" value="TreeGrafter"/>
</dbReference>
<evidence type="ECO:0000313" key="6">
    <source>
        <dbReference type="Proteomes" id="UP000199664"/>
    </source>
</evidence>
<name>A0A1H7Z160_9HYPH</name>
<dbReference type="PRINTS" id="PR00033">
    <property type="entry name" value="HTHASNC"/>
</dbReference>
<dbReference type="SUPFAM" id="SSF46785">
    <property type="entry name" value="Winged helix' DNA-binding domain"/>
    <property type="match status" value="1"/>
</dbReference>
<dbReference type="Gene3D" id="3.30.70.920">
    <property type="match status" value="1"/>
</dbReference>
<dbReference type="InterPro" id="IPR000485">
    <property type="entry name" value="AsnC-type_HTH_dom"/>
</dbReference>
<gene>
    <name evidence="5" type="ORF">SAMN04515666_11347</name>
</gene>
<keyword evidence="3" id="KW-0804">Transcription</keyword>
<dbReference type="InterPro" id="IPR011008">
    <property type="entry name" value="Dimeric_a/b-barrel"/>
</dbReference>
<dbReference type="EMBL" id="FOAN01000013">
    <property type="protein sequence ID" value="SEM51219.1"/>
    <property type="molecule type" value="Genomic_DNA"/>
</dbReference>
<evidence type="ECO:0000256" key="3">
    <source>
        <dbReference type="ARBA" id="ARBA00023163"/>
    </source>
</evidence>
<keyword evidence="1" id="KW-0805">Transcription regulation</keyword>
<dbReference type="STRING" id="1036779.SAMN04515666_11347"/>
<dbReference type="InterPro" id="IPR019887">
    <property type="entry name" value="Tscrpt_reg_AsnC/Lrp_C"/>
</dbReference>
<dbReference type="PANTHER" id="PTHR30154">
    <property type="entry name" value="LEUCINE-RESPONSIVE REGULATORY PROTEIN"/>
    <property type="match status" value="1"/>
</dbReference>
<keyword evidence="2 5" id="KW-0238">DNA-binding</keyword>
<dbReference type="Gene3D" id="1.10.10.10">
    <property type="entry name" value="Winged helix-like DNA-binding domain superfamily/Winged helix DNA-binding domain"/>
    <property type="match status" value="1"/>
</dbReference>
<organism evidence="5 6">
    <name type="scientific">Bosea lupini</name>
    <dbReference type="NCBI Taxonomy" id="1036779"/>
    <lineage>
        <taxon>Bacteria</taxon>
        <taxon>Pseudomonadati</taxon>
        <taxon>Pseudomonadota</taxon>
        <taxon>Alphaproteobacteria</taxon>
        <taxon>Hyphomicrobiales</taxon>
        <taxon>Boseaceae</taxon>
        <taxon>Bosea</taxon>
    </lineage>
</organism>
<dbReference type="Pfam" id="PF01037">
    <property type="entry name" value="AsnC_trans_reg"/>
    <property type="match status" value="1"/>
</dbReference>
<protein>
    <submittedName>
        <fullName evidence="5">DNA-binding transcriptional regulator, Lrp family</fullName>
    </submittedName>
</protein>
<dbReference type="PANTHER" id="PTHR30154:SF34">
    <property type="entry name" value="TRANSCRIPTIONAL REGULATOR AZLB"/>
    <property type="match status" value="1"/>
</dbReference>
<dbReference type="GO" id="GO:0005829">
    <property type="term" value="C:cytosol"/>
    <property type="evidence" value="ECO:0007669"/>
    <property type="project" value="TreeGrafter"/>
</dbReference>
<keyword evidence="6" id="KW-1185">Reference proteome</keyword>
<dbReference type="Pfam" id="PF13412">
    <property type="entry name" value="HTH_24"/>
    <property type="match status" value="1"/>
</dbReference>
<dbReference type="SMART" id="SM00344">
    <property type="entry name" value="HTH_ASNC"/>
    <property type="match status" value="1"/>
</dbReference>
<reference evidence="6" key="1">
    <citation type="submission" date="2016-10" db="EMBL/GenBank/DDBJ databases">
        <authorList>
            <person name="Varghese N."/>
            <person name="Submissions S."/>
        </authorList>
    </citation>
    <scope>NUCLEOTIDE SEQUENCE [LARGE SCALE GENOMIC DNA]</scope>
    <source>
        <strain evidence="6">LMG 26383,CCUG 61248,R- 45681</strain>
    </source>
</reference>
<proteinExistence type="predicted"/>
<feature type="domain" description="HTH asnC-type" evidence="4">
    <location>
        <begin position="4"/>
        <end position="65"/>
    </location>
</feature>
<dbReference type="InterPro" id="IPR019888">
    <property type="entry name" value="Tscrpt_reg_AsnC-like"/>
</dbReference>
<accession>A0A1H7Z160</accession>
<dbReference type="AlphaFoldDB" id="A0A1H7Z160"/>
<dbReference type="InterPro" id="IPR036388">
    <property type="entry name" value="WH-like_DNA-bd_sf"/>
</dbReference>
<dbReference type="SUPFAM" id="SSF54909">
    <property type="entry name" value="Dimeric alpha+beta barrel"/>
    <property type="match status" value="1"/>
</dbReference>